<protein>
    <submittedName>
        <fullName evidence="2">DUF4123 domain-containing protein</fullName>
    </submittedName>
</protein>
<dbReference type="AlphaFoldDB" id="A0A9Q3X408"/>
<dbReference type="Proteomes" id="UP000814207">
    <property type="component" value="Unassembled WGS sequence"/>
</dbReference>
<gene>
    <name evidence="2" type="ORF">GIW73_04805</name>
</gene>
<feature type="domain" description="DUF4123" evidence="1">
    <location>
        <begin position="22"/>
        <end position="136"/>
    </location>
</feature>
<comment type="caution">
    <text evidence="2">The sequence shown here is derived from an EMBL/GenBank/DDBJ whole genome shotgun (WGS) entry which is preliminary data.</text>
</comment>
<proteinExistence type="predicted"/>
<evidence type="ECO:0000259" key="1">
    <source>
        <dbReference type="Pfam" id="PF13503"/>
    </source>
</evidence>
<sequence>MQSFPRHWMARQQQAGRRLCLILEGSDDARPLLLAARTLAQSRSLYAETALAEWATSGPVLLLLEQVSEPALLGLLQRPETHWGWLGSLPDDDLTRVTRHWRERLLVGPQGAQALYRFHDNRTLARALEHVAVEHWPVVLGPLVSVCYWHDGRWQSGDNPDPGEYPVPDPAPWLNTPNPNASAILQTNILRYLLAEHSEDLAALVEFQAPKIWLAQVLEQARLWQWYQPQQLEFLVVRRLQEATGGSAIRWQPRRGETPVEHFERAVEQWRAVGQPHG</sequence>
<organism evidence="2 3">
    <name type="scientific">Pseudomonas syringae</name>
    <dbReference type="NCBI Taxonomy" id="317"/>
    <lineage>
        <taxon>Bacteria</taxon>
        <taxon>Pseudomonadati</taxon>
        <taxon>Pseudomonadota</taxon>
        <taxon>Gammaproteobacteria</taxon>
        <taxon>Pseudomonadales</taxon>
        <taxon>Pseudomonadaceae</taxon>
        <taxon>Pseudomonas</taxon>
    </lineage>
</organism>
<reference evidence="2" key="1">
    <citation type="submission" date="2019-11" db="EMBL/GenBank/DDBJ databases">
        <title>Epiphytic Pseudomonas syringae from cherry orchards.</title>
        <authorList>
            <person name="Hulin M.T."/>
        </authorList>
    </citation>
    <scope>NUCLEOTIDE SEQUENCE</scope>
    <source>
        <strain evidence="2">PA-6-9A</strain>
    </source>
</reference>
<name>A0A9Q3X408_PSESX</name>
<accession>A0A9Q3X408</accession>
<dbReference type="Pfam" id="PF13503">
    <property type="entry name" value="DUF4123"/>
    <property type="match status" value="1"/>
</dbReference>
<evidence type="ECO:0000313" key="3">
    <source>
        <dbReference type="Proteomes" id="UP000814207"/>
    </source>
</evidence>
<dbReference type="InterPro" id="IPR025391">
    <property type="entry name" value="DUF4123"/>
</dbReference>
<dbReference type="EMBL" id="WKEU01000011">
    <property type="protein sequence ID" value="MCF5062267.1"/>
    <property type="molecule type" value="Genomic_DNA"/>
</dbReference>
<evidence type="ECO:0000313" key="2">
    <source>
        <dbReference type="EMBL" id="MCF5062267.1"/>
    </source>
</evidence>